<evidence type="ECO:0000256" key="1">
    <source>
        <dbReference type="SAM" id="SignalP"/>
    </source>
</evidence>
<dbReference type="AlphaFoldDB" id="I3YW04"/>
<evidence type="ECO:0000313" key="3">
    <source>
        <dbReference type="EMBL" id="AFL81172.1"/>
    </source>
</evidence>
<feature type="chain" id="PRO_5003683676" description="DUF3108 domain-containing protein" evidence="1">
    <location>
        <begin position="21"/>
        <end position="235"/>
    </location>
</feature>
<name>I3YW04_AEQSU</name>
<sequence length="235" mass="26088">MKSILIPIIVGLFSCCVSLGQNCTAIFFPSERGTKFQHSSYKADNTLESIVDLTVLSVNTIGGKKTIQCGLRGHIIGNNETYNTTVETVCDGDVTFTDPSQWIDPALLQQFYKEYNGRIIKKSIEIPYNLSVGDELPDYFLEVFGNVKGIELHFSSQTYGRSVIDEEQLETPAGTFNCYVLEFTTHTIVDVGAFGGTAETTTGKHWVAKGIGTVRSEEYRDGVLHHYTELTGFMR</sequence>
<keyword evidence="4" id="KW-1185">Reference proteome</keyword>
<evidence type="ECO:0000259" key="2">
    <source>
        <dbReference type="Pfam" id="PF21347"/>
    </source>
</evidence>
<reference evidence="3 4" key="1">
    <citation type="submission" date="2012-06" db="EMBL/GenBank/DDBJ databases">
        <title>The complete genome of Aequorivita sublithincola DSM 14238.</title>
        <authorList>
            <consortium name="US DOE Joint Genome Institute (JGI-PGF)"/>
            <person name="Lucas S."/>
            <person name="Copeland A."/>
            <person name="Lapidus A."/>
            <person name="Goodwin L."/>
            <person name="Pitluck S."/>
            <person name="Peters L."/>
            <person name="Munk A.C.C."/>
            <person name="Kyrpides N."/>
            <person name="Mavromatis K."/>
            <person name="Pagani I."/>
            <person name="Ivanova N."/>
            <person name="Ovchinnikova G."/>
            <person name="Zeytun A."/>
            <person name="Detter J.C."/>
            <person name="Han C."/>
            <person name="Land M."/>
            <person name="Hauser L."/>
            <person name="Markowitz V."/>
            <person name="Cheng J.-F."/>
            <person name="Hugenholtz P."/>
            <person name="Woyke T."/>
            <person name="Wu D."/>
            <person name="Tindall B."/>
            <person name="Faehnrich R."/>
            <person name="Brambilla E."/>
            <person name="Klenk H.-P."/>
            <person name="Eisen J.A."/>
        </authorList>
    </citation>
    <scope>NUCLEOTIDE SEQUENCE [LARGE SCALE GENOMIC DNA]</scope>
    <source>
        <strain evidence="4">DSM 14238 / LMG 21431 / ACAM 643 / 9-3</strain>
    </source>
</reference>
<dbReference type="HOGENOM" id="CLU_103767_0_0_10"/>
<gene>
    <name evidence="3" type="ordered locus">Aeqsu_1691</name>
</gene>
<dbReference type="KEGG" id="asl:Aeqsu_1691"/>
<dbReference type="OrthoDB" id="665223at2"/>
<keyword evidence="1" id="KW-0732">Signal</keyword>
<feature type="domain" description="DUF3108" evidence="2">
    <location>
        <begin position="32"/>
        <end position="230"/>
    </location>
</feature>
<dbReference type="InterPro" id="IPR049279">
    <property type="entry name" value="DUF3108-like"/>
</dbReference>
<dbReference type="Gene3D" id="2.40.360.20">
    <property type="match status" value="1"/>
</dbReference>
<protein>
    <recommendedName>
        <fullName evidence="2">DUF3108 domain-containing protein</fullName>
    </recommendedName>
</protein>
<dbReference type="RefSeq" id="WP_014782427.1">
    <property type="nucleotide sequence ID" value="NC_018013.1"/>
</dbReference>
<accession>I3YW04</accession>
<organism evidence="3 4">
    <name type="scientific">Aequorivita sublithincola (strain DSM 14238 / LMG 21431 / ACAM 643 / 9-3)</name>
    <dbReference type="NCBI Taxonomy" id="746697"/>
    <lineage>
        <taxon>Bacteria</taxon>
        <taxon>Pseudomonadati</taxon>
        <taxon>Bacteroidota</taxon>
        <taxon>Flavobacteriia</taxon>
        <taxon>Flavobacteriales</taxon>
        <taxon>Flavobacteriaceae</taxon>
        <taxon>Aequorivita</taxon>
    </lineage>
</organism>
<dbReference type="STRING" id="746697.Aeqsu_1691"/>
<dbReference type="eggNOG" id="ENOG502ZBYG">
    <property type="taxonomic scope" value="Bacteria"/>
</dbReference>
<dbReference type="EMBL" id="CP003280">
    <property type="protein sequence ID" value="AFL81172.1"/>
    <property type="molecule type" value="Genomic_DNA"/>
</dbReference>
<dbReference type="PROSITE" id="PS51257">
    <property type="entry name" value="PROKAR_LIPOPROTEIN"/>
    <property type="match status" value="1"/>
</dbReference>
<dbReference type="Pfam" id="PF21347">
    <property type="entry name" value="DUF3108_like"/>
    <property type="match status" value="1"/>
</dbReference>
<dbReference type="Proteomes" id="UP000006049">
    <property type="component" value="Chromosome"/>
</dbReference>
<evidence type="ECO:0000313" key="4">
    <source>
        <dbReference type="Proteomes" id="UP000006049"/>
    </source>
</evidence>
<feature type="signal peptide" evidence="1">
    <location>
        <begin position="1"/>
        <end position="20"/>
    </location>
</feature>
<proteinExistence type="predicted"/>